<sequence length="312" mass="32974">MTTSPPQPRALPDGVYVPTLAFFKADDELDLEVTQRHAIHLAESGVAGIVVHGSNGEAVHLSREERSLIIQSTRSALDESDHHLMPLIAGCGAQSTRETIQLCRDASNAGANFVIVLPPGYYGGLLNTAKIVQHFNDVADASLIPVLVYNYPGAVSGLDLSSDTILEIAKHPNVAGVKLTCGNTGKLARIVDSAQPDFFVAGGSADFILQGLVVGGNGTIAGTANLIPRACVRICELFQAGKLKEARRLQAVVAKADWIAIQTGFVGVKAALQLFQGYGGAPRKPCCISDDSEVEMIRKGFAEVMAVEQSLT</sequence>
<dbReference type="GO" id="GO:0008840">
    <property type="term" value="F:4-hydroxy-tetrahydrodipicolinate synthase activity"/>
    <property type="evidence" value="ECO:0007669"/>
    <property type="project" value="TreeGrafter"/>
</dbReference>
<feature type="binding site" evidence="3">
    <location>
        <position position="220"/>
    </location>
    <ligand>
        <name>pyruvate</name>
        <dbReference type="ChEBI" id="CHEBI:15361"/>
    </ligand>
</feature>
<proteinExistence type="inferred from homology"/>
<dbReference type="Pfam" id="PF00701">
    <property type="entry name" value="DHDPS"/>
    <property type="match status" value="1"/>
</dbReference>
<feature type="active site" description="Schiff-base intermediate with substrate" evidence="2">
    <location>
        <position position="178"/>
    </location>
</feature>
<comment type="caution">
    <text evidence="4">The sequence shown here is derived from an EMBL/GenBank/DDBJ whole genome shotgun (WGS) entry which is preliminary data.</text>
</comment>
<dbReference type="PIRSF" id="PIRSF001365">
    <property type="entry name" value="DHDPS"/>
    <property type="match status" value="1"/>
</dbReference>
<dbReference type="Proteomes" id="UP000193689">
    <property type="component" value="Unassembled WGS sequence"/>
</dbReference>
<dbReference type="PANTHER" id="PTHR12128">
    <property type="entry name" value="DIHYDRODIPICOLINATE SYNTHASE"/>
    <property type="match status" value="1"/>
</dbReference>
<evidence type="ECO:0000256" key="2">
    <source>
        <dbReference type="PIRSR" id="PIRSR001365-1"/>
    </source>
</evidence>
<dbReference type="InParanoid" id="A0A1Y2E2N8"/>
<dbReference type="SUPFAM" id="SSF51569">
    <property type="entry name" value="Aldolase"/>
    <property type="match status" value="1"/>
</dbReference>
<dbReference type="AlphaFoldDB" id="A0A1Y2E2N8"/>
<keyword evidence="5" id="KW-1185">Reference proteome</keyword>
<dbReference type="GeneID" id="63771954"/>
<dbReference type="RefSeq" id="XP_040716733.1">
    <property type="nucleotide sequence ID" value="XM_040855742.1"/>
</dbReference>
<keyword evidence="1" id="KW-0456">Lyase</keyword>
<dbReference type="InterPro" id="IPR002220">
    <property type="entry name" value="DapA-like"/>
</dbReference>
<dbReference type="InterPro" id="IPR013785">
    <property type="entry name" value="Aldolase_TIM"/>
</dbReference>
<name>A0A1Y2E2N8_9PEZI</name>
<evidence type="ECO:0000313" key="4">
    <source>
        <dbReference type="EMBL" id="ORY65769.1"/>
    </source>
</evidence>
<evidence type="ECO:0000256" key="1">
    <source>
        <dbReference type="PIRNR" id="PIRNR001365"/>
    </source>
</evidence>
<organism evidence="4 5">
    <name type="scientific">Pseudomassariella vexata</name>
    <dbReference type="NCBI Taxonomy" id="1141098"/>
    <lineage>
        <taxon>Eukaryota</taxon>
        <taxon>Fungi</taxon>
        <taxon>Dikarya</taxon>
        <taxon>Ascomycota</taxon>
        <taxon>Pezizomycotina</taxon>
        <taxon>Sordariomycetes</taxon>
        <taxon>Xylariomycetidae</taxon>
        <taxon>Amphisphaeriales</taxon>
        <taxon>Pseudomassariaceae</taxon>
        <taxon>Pseudomassariella</taxon>
    </lineage>
</organism>
<gene>
    <name evidence="4" type="ORF">BCR38DRAFT_339997</name>
</gene>
<reference evidence="4 5" key="1">
    <citation type="submission" date="2016-07" db="EMBL/GenBank/DDBJ databases">
        <title>Pervasive Adenine N6-methylation of Active Genes in Fungi.</title>
        <authorList>
            <consortium name="DOE Joint Genome Institute"/>
            <person name="Mondo S.J."/>
            <person name="Dannebaum R.O."/>
            <person name="Kuo R.C."/>
            <person name="Labutti K."/>
            <person name="Haridas S."/>
            <person name="Kuo A."/>
            <person name="Salamov A."/>
            <person name="Ahrendt S.R."/>
            <person name="Lipzen A."/>
            <person name="Sullivan W."/>
            <person name="Andreopoulos W.B."/>
            <person name="Clum A."/>
            <person name="Lindquist E."/>
            <person name="Daum C."/>
            <person name="Ramamoorthy G.K."/>
            <person name="Gryganskyi A."/>
            <person name="Culley D."/>
            <person name="Magnuson J.K."/>
            <person name="James T.Y."/>
            <person name="O'Malley M.A."/>
            <person name="Stajich J.E."/>
            <person name="Spatafora J.W."/>
            <person name="Visel A."/>
            <person name="Grigoriev I.V."/>
        </authorList>
    </citation>
    <scope>NUCLEOTIDE SEQUENCE [LARGE SCALE GENOMIC DNA]</scope>
    <source>
        <strain evidence="4 5">CBS 129021</strain>
    </source>
</reference>
<dbReference type="CDD" id="cd00408">
    <property type="entry name" value="DHDPS-like"/>
    <property type="match status" value="1"/>
</dbReference>
<dbReference type="OrthoDB" id="191315at2759"/>
<dbReference type="PANTHER" id="PTHR12128:SF52">
    <property type="entry name" value="4-HYDROXY-2-OXOGLUTARATE ALDOLASE, MITOCHONDRIAL-RELATED"/>
    <property type="match status" value="1"/>
</dbReference>
<dbReference type="SMART" id="SM01130">
    <property type="entry name" value="DHDPS"/>
    <property type="match status" value="1"/>
</dbReference>
<comment type="similarity">
    <text evidence="1">Belongs to the DapA family.</text>
</comment>
<feature type="active site" description="Proton donor/acceptor" evidence="2">
    <location>
        <position position="149"/>
    </location>
</feature>
<evidence type="ECO:0000313" key="5">
    <source>
        <dbReference type="Proteomes" id="UP000193689"/>
    </source>
</evidence>
<dbReference type="EMBL" id="MCFJ01000005">
    <property type="protein sequence ID" value="ORY65769.1"/>
    <property type="molecule type" value="Genomic_DNA"/>
</dbReference>
<dbReference type="PRINTS" id="PR00146">
    <property type="entry name" value="DHPICSNTHASE"/>
</dbReference>
<dbReference type="STRING" id="1141098.A0A1Y2E2N8"/>
<protein>
    <submittedName>
        <fullName evidence="4">Dihydrodipicolinate synthetase family protein</fullName>
    </submittedName>
</protein>
<evidence type="ECO:0000256" key="3">
    <source>
        <dbReference type="PIRSR" id="PIRSR001365-2"/>
    </source>
</evidence>
<accession>A0A1Y2E2N8</accession>
<dbReference type="Gene3D" id="3.20.20.70">
    <property type="entry name" value="Aldolase class I"/>
    <property type="match status" value="1"/>
</dbReference>